<dbReference type="EMBL" id="AAMT01000004">
    <property type="protein sequence ID" value="EAQ13523.1"/>
    <property type="molecule type" value="Genomic_DNA"/>
</dbReference>
<dbReference type="HOGENOM" id="CLU_1842719_0_0_5"/>
<dbReference type="AlphaFoldDB" id="A3VDD4"/>
<dbReference type="Proteomes" id="UP000002931">
    <property type="component" value="Unassembled WGS sequence"/>
</dbReference>
<accession>A3VDD4</accession>
<dbReference type="STRING" id="314271.RB2654_02379"/>
<evidence type="ECO:0000313" key="1">
    <source>
        <dbReference type="EMBL" id="EAQ13523.1"/>
    </source>
</evidence>
<keyword evidence="2" id="KW-1185">Reference proteome</keyword>
<sequence>MSISLDHFSGSDVIFARCADSVTVEQVLANTAMLASTEFRSSQKVVVDALSVREVDLSVREFRDCVGFMKATIRERGLPLDLYIAARGTITSNFIRLYALFAPQDRPVKVSAYGTVAAAIEAANVDTQNLTGSVQMHLY</sequence>
<protein>
    <submittedName>
        <fullName evidence="1">Uncharacterized protein</fullName>
    </submittedName>
</protein>
<dbReference type="RefSeq" id="WP_008328370.1">
    <property type="nucleotide sequence ID" value="NZ_CH902578.1"/>
</dbReference>
<proteinExistence type="predicted"/>
<name>A3VDD4_9RHOB</name>
<organism evidence="1 2">
    <name type="scientific">Maritimibacter alkaliphilus HTCC2654</name>
    <dbReference type="NCBI Taxonomy" id="314271"/>
    <lineage>
        <taxon>Bacteria</taxon>
        <taxon>Pseudomonadati</taxon>
        <taxon>Pseudomonadota</taxon>
        <taxon>Alphaproteobacteria</taxon>
        <taxon>Rhodobacterales</taxon>
        <taxon>Roseobacteraceae</taxon>
        <taxon>Maritimibacter</taxon>
    </lineage>
</organism>
<gene>
    <name evidence="1" type="ORF">RB2654_02379</name>
</gene>
<reference evidence="1 2" key="1">
    <citation type="journal article" date="2010" name="J. Bacteriol.">
        <title>Genome sequences of Pelagibaca bermudensis HTCC2601T and Maritimibacter alkaliphilus HTCC2654T, the type strains of two marine Roseobacter genera.</title>
        <authorList>
            <person name="Thrash J.C."/>
            <person name="Cho J.C."/>
            <person name="Ferriera S."/>
            <person name="Johnson J."/>
            <person name="Vergin K.L."/>
            <person name="Giovannoni S.J."/>
        </authorList>
    </citation>
    <scope>NUCLEOTIDE SEQUENCE [LARGE SCALE GENOMIC DNA]</scope>
    <source>
        <strain evidence="1 2">HTCC2654</strain>
    </source>
</reference>
<comment type="caution">
    <text evidence="1">The sequence shown here is derived from an EMBL/GenBank/DDBJ whole genome shotgun (WGS) entry which is preliminary data.</text>
</comment>
<evidence type="ECO:0000313" key="2">
    <source>
        <dbReference type="Proteomes" id="UP000002931"/>
    </source>
</evidence>